<accession>A0AAV5JRY7</accession>
<dbReference type="AlphaFoldDB" id="A0AAV5JRY7"/>
<protein>
    <submittedName>
        <fullName evidence="1">Uncharacterized protein</fullName>
    </submittedName>
</protein>
<comment type="caution">
    <text evidence="1">The sequence shown here is derived from an EMBL/GenBank/DDBJ whole genome shotgun (WGS) entry which is preliminary data.</text>
</comment>
<dbReference type="EMBL" id="BPVZ01000039">
    <property type="protein sequence ID" value="GKV13485.1"/>
    <property type="molecule type" value="Genomic_DNA"/>
</dbReference>
<sequence>MYKAFHIRVAQQKRSRPYSDHRKTLIKPRIFPDLLSVSSSPVRRVLLGVNLRLFCFPADGADFFSLPALVCLLEFWFDRSVTVALGLSLLFCASEEAKPRTRKSRGVMR</sequence>
<evidence type="ECO:0000313" key="2">
    <source>
        <dbReference type="Proteomes" id="UP001054252"/>
    </source>
</evidence>
<organism evidence="1 2">
    <name type="scientific">Rubroshorea leprosula</name>
    <dbReference type="NCBI Taxonomy" id="152421"/>
    <lineage>
        <taxon>Eukaryota</taxon>
        <taxon>Viridiplantae</taxon>
        <taxon>Streptophyta</taxon>
        <taxon>Embryophyta</taxon>
        <taxon>Tracheophyta</taxon>
        <taxon>Spermatophyta</taxon>
        <taxon>Magnoliopsida</taxon>
        <taxon>eudicotyledons</taxon>
        <taxon>Gunneridae</taxon>
        <taxon>Pentapetalae</taxon>
        <taxon>rosids</taxon>
        <taxon>malvids</taxon>
        <taxon>Malvales</taxon>
        <taxon>Dipterocarpaceae</taxon>
        <taxon>Rubroshorea</taxon>
    </lineage>
</organism>
<gene>
    <name evidence="1" type="ORF">SLEP1_g24487</name>
</gene>
<name>A0AAV5JRY7_9ROSI</name>
<reference evidence="1 2" key="1">
    <citation type="journal article" date="2021" name="Commun. Biol.">
        <title>The genome of Shorea leprosula (Dipterocarpaceae) highlights the ecological relevance of drought in aseasonal tropical rainforests.</title>
        <authorList>
            <person name="Ng K.K.S."/>
            <person name="Kobayashi M.J."/>
            <person name="Fawcett J.A."/>
            <person name="Hatakeyama M."/>
            <person name="Paape T."/>
            <person name="Ng C.H."/>
            <person name="Ang C.C."/>
            <person name="Tnah L.H."/>
            <person name="Lee C.T."/>
            <person name="Nishiyama T."/>
            <person name="Sese J."/>
            <person name="O'Brien M.J."/>
            <person name="Copetti D."/>
            <person name="Mohd Noor M.I."/>
            <person name="Ong R.C."/>
            <person name="Putra M."/>
            <person name="Sireger I.Z."/>
            <person name="Indrioko S."/>
            <person name="Kosugi Y."/>
            <person name="Izuno A."/>
            <person name="Isagi Y."/>
            <person name="Lee S.L."/>
            <person name="Shimizu K.K."/>
        </authorList>
    </citation>
    <scope>NUCLEOTIDE SEQUENCE [LARGE SCALE GENOMIC DNA]</scope>
    <source>
        <strain evidence="1">214</strain>
    </source>
</reference>
<proteinExistence type="predicted"/>
<dbReference type="Proteomes" id="UP001054252">
    <property type="component" value="Unassembled WGS sequence"/>
</dbReference>
<keyword evidence="2" id="KW-1185">Reference proteome</keyword>
<evidence type="ECO:0000313" key="1">
    <source>
        <dbReference type="EMBL" id="GKV13485.1"/>
    </source>
</evidence>